<feature type="compositionally biased region" description="Low complexity" evidence="1">
    <location>
        <begin position="23"/>
        <end position="42"/>
    </location>
</feature>
<dbReference type="AlphaFoldDB" id="A0A2S0KDJ4"/>
<dbReference type="CDD" id="cd12797">
    <property type="entry name" value="M23_peptidase"/>
    <property type="match status" value="1"/>
</dbReference>
<proteinExistence type="predicted"/>
<dbReference type="Proteomes" id="UP000239814">
    <property type="component" value="Chromosome"/>
</dbReference>
<dbReference type="Gene3D" id="2.70.70.10">
    <property type="entry name" value="Glucose Permease (Domain IIA)"/>
    <property type="match status" value="1"/>
</dbReference>
<dbReference type="Pfam" id="PF01551">
    <property type="entry name" value="Peptidase_M23"/>
    <property type="match status" value="1"/>
</dbReference>
<evidence type="ECO:0000256" key="1">
    <source>
        <dbReference type="SAM" id="MobiDB-lite"/>
    </source>
</evidence>
<organism evidence="3 4">
    <name type="scientific">Gordonia iterans</name>
    <dbReference type="NCBI Taxonomy" id="1004901"/>
    <lineage>
        <taxon>Bacteria</taxon>
        <taxon>Bacillati</taxon>
        <taxon>Actinomycetota</taxon>
        <taxon>Actinomycetes</taxon>
        <taxon>Mycobacteriales</taxon>
        <taxon>Gordoniaceae</taxon>
        <taxon>Gordonia</taxon>
    </lineage>
</organism>
<feature type="compositionally biased region" description="Low complexity" evidence="1">
    <location>
        <begin position="183"/>
        <end position="193"/>
    </location>
</feature>
<dbReference type="PANTHER" id="PTHR21666:SF270">
    <property type="entry name" value="MUREIN HYDROLASE ACTIVATOR ENVC"/>
    <property type="match status" value="1"/>
</dbReference>
<dbReference type="EMBL" id="CP027433">
    <property type="protein sequence ID" value="AVL99725.1"/>
    <property type="molecule type" value="Genomic_DNA"/>
</dbReference>
<evidence type="ECO:0000313" key="4">
    <source>
        <dbReference type="Proteomes" id="UP000239814"/>
    </source>
</evidence>
<dbReference type="InterPro" id="IPR016047">
    <property type="entry name" value="M23ase_b-sheet_dom"/>
</dbReference>
<keyword evidence="4" id="KW-1185">Reference proteome</keyword>
<evidence type="ECO:0000313" key="3">
    <source>
        <dbReference type="EMBL" id="AVL99725.1"/>
    </source>
</evidence>
<sequence length="371" mass="37196">MTRDIPLPPRSLRVGLSTEPRPAGRSTRTSSTKAGSTKTAGTQLPPIEVKSAQTAQAQVAEVQAVQTEAAQTEAAPLGRSSDAPLVEPAPATGFAITRPSSESTRTDRPEPGAQTRVTADIPVTPPTAGPKRARHRSGPPAALKARSALIAVAAGAAAAAVAGSGTTSDTASAPSSPPPAAPGAPALAAAASDHTGGGVVPAVSGADMSDYAKQLNVGKQLAASAAAAEAAKRKPLFAAPILAKYSFTSGFGPRWGSMHGGLDLAAPLGTPIHAVADGVVKKAGPASGYGNWIQIKHADGTITMYGHMAASGVLVEEGQKVTAGDVIGLVGSEGFSTGPHLHLEVWKNGTTKIDPAPWLAKNGIRINAYGN</sequence>
<feature type="compositionally biased region" description="Low complexity" evidence="1">
    <location>
        <begin position="52"/>
        <end position="75"/>
    </location>
</feature>
<dbReference type="SUPFAM" id="SSF51261">
    <property type="entry name" value="Duplicated hybrid motif"/>
    <property type="match status" value="1"/>
</dbReference>
<dbReference type="InterPro" id="IPR011055">
    <property type="entry name" value="Dup_hybrid_motif"/>
</dbReference>
<accession>A0A2S0KDJ4</accession>
<feature type="domain" description="M23ase beta-sheet core" evidence="2">
    <location>
        <begin position="258"/>
        <end position="355"/>
    </location>
</feature>
<feature type="region of interest" description="Disordered" evidence="1">
    <location>
        <begin position="1"/>
        <end position="142"/>
    </location>
</feature>
<gene>
    <name evidence="3" type="ORF">C6V83_04985</name>
</gene>
<feature type="compositionally biased region" description="Low complexity" evidence="1">
    <location>
        <begin position="165"/>
        <end position="174"/>
    </location>
</feature>
<dbReference type="OrthoDB" id="1099523at2"/>
<dbReference type="GO" id="GO:0004222">
    <property type="term" value="F:metalloendopeptidase activity"/>
    <property type="evidence" value="ECO:0007669"/>
    <property type="project" value="TreeGrafter"/>
</dbReference>
<reference evidence="3 4" key="1">
    <citation type="submission" date="2018-03" db="EMBL/GenBank/DDBJ databases">
        <title>Characteristics and genome of n-alkane degrading marine bacteria Gordonia iterans isolated from crude oil contaminated in Tae-an, South Korea.</title>
        <authorList>
            <person name="Lee S.-S."/>
            <person name="Kim H."/>
        </authorList>
    </citation>
    <scope>NUCLEOTIDE SEQUENCE [LARGE SCALE GENOMIC DNA]</scope>
    <source>
        <strain evidence="3 4">Co17</strain>
    </source>
</reference>
<evidence type="ECO:0000259" key="2">
    <source>
        <dbReference type="Pfam" id="PF01551"/>
    </source>
</evidence>
<protein>
    <submittedName>
        <fullName evidence="3">Peptidase M23</fullName>
    </submittedName>
</protein>
<dbReference type="InterPro" id="IPR050570">
    <property type="entry name" value="Cell_wall_metabolism_enzyme"/>
</dbReference>
<dbReference type="KEGG" id="git:C6V83_04985"/>
<feature type="region of interest" description="Disordered" evidence="1">
    <location>
        <begin position="165"/>
        <end position="196"/>
    </location>
</feature>
<name>A0A2S0KDJ4_9ACTN</name>
<dbReference type="PANTHER" id="PTHR21666">
    <property type="entry name" value="PEPTIDASE-RELATED"/>
    <property type="match status" value="1"/>
</dbReference>